<dbReference type="InterPro" id="IPR020841">
    <property type="entry name" value="PKS_Beta-ketoAc_synthase_dom"/>
</dbReference>
<feature type="active site" description="Proton acceptor; for dehydratase activity" evidence="10">
    <location>
        <position position="929"/>
    </location>
</feature>
<dbReference type="Gene3D" id="3.30.559.10">
    <property type="entry name" value="Chloramphenicol acetyltransferase-like domain"/>
    <property type="match status" value="1"/>
</dbReference>
<dbReference type="SUPFAM" id="SSF52151">
    <property type="entry name" value="FabD/lysophospholipase-like"/>
    <property type="match status" value="1"/>
</dbReference>
<dbReference type="SMART" id="SM00822">
    <property type="entry name" value="PKS_KR"/>
    <property type="match status" value="1"/>
</dbReference>
<protein>
    <submittedName>
        <fullName evidence="15">Type I polyketide synthase</fullName>
    </submittedName>
</protein>
<feature type="active site" description="Proton donor; for dehydratase activity" evidence="10">
    <location>
        <position position="1094"/>
    </location>
</feature>
<dbReference type="GO" id="GO:0031177">
    <property type="term" value="F:phosphopantetheine binding"/>
    <property type="evidence" value="ECO:0007669"/>
    <property type="project" value="InterPro"/>
</dbReference>
<name>A0A6G5RSY9_9ACTN</name>
<dbReference type="PROSITE" id="PS52019">
    <property type="entry name" value="PKS_MFAS_DH"/>
    <property type="match status" value="1"/>
</dbReference>
<evidence type="ECO:0000256" key="1">
    <source>
        <dbReference type="ARBA" id="ARBA00001957"/>
    </source>
</evidence>
<evidence type="ECO:0000256" key="8">
    <source>
        <dbReference type="ARBA" id="ARBA00023268"/>
    </source>
</evidence>
<dbReference type="GO" id="GO:0033068">
    <property type="term" value="P:macrolide biosynthetic process"/>
    <property type="evidence" value="ECO:0007669"/>
    <property type="project" value="UniProtKB-ARBA"/>
</dbReference>
<dbReference type="CDD" id="cd08956">
    <property type="entry name" value="KR_3_FAS_SDR_x"/>
    <property type="match status" value="1"/>
</dbReference>
<dbReference type="Pfam" id="PF00550">
    <property type="entry name" value="PP-binding"/>
    <property type="match status" value="1"/>
</dbReference>
<dbReference type="SMART" id="SM00823">
    <property type="entry name" value="PKS_PP"/>
    <property type="match status" value="1"/>
</dbReference>
<dbReference type="InterPro" id="IPR050091">
    <property type="entry name" value="PKS_NRPS_Biosynth_Enz"/>
</dbReference>
<dbReference type="GO" id="GO:0004315">
    <property type="term" value="F:3-oxoacyl-[acyl-carrier-protein] synthase activity"/>
    <property type="evidence" value="ECO:0007669"/>
    <property type="project" value="InterPro"/>
</dbReference>
<dbReference type="GO" id="GO:0004312">
    <property type="term" value="F:fatty acid synthase activity"/>
    <property type="evidence" value="ECO:0007669"/>
    <property type="project" value="TreeGrafter"/>
</dbReference>
<dbReference type="InterPro" id="IPR016036">
    <property type="entry name" value="Malonyl_transacylase_ACP-bd"/>
</dbReference>
<dbReference type="InterPro" id="IPR018201">
    <property type="entry name" value="Ketoacyl_synth_AS"/>
</dbReference>
<dbReference type="SMART" id="SM01294">
    <property type="entry name" value="PKS_PP_betabranch"/>
    <property type="match status" value="1"/>
</dbReference>
<keyword evidence="7" id="KW-0045">Antibiotic biosynthesis</keyword>
<dbReference type="Pfam" id="PF00668">
    <property type="entry name" value="Condensation"/>
    <property type="match status" value="1"/>
</dbReference>
<feature type="region of interest" description="C-terminal hotdog fold" evidence="10">
    <location>
        <begin position="1033"/>
        <end position="1175"/>
    </location>
</feature>
<evidence type="ECO:0000256" key="5">
    <source>
        <dbReference type="ARBA" id="ARBA00022598"/>
    </source>
</evidence>
<keyword evidence="4" id="KW-0597">Phosphoprotein</keyword>
<dbReference type="PANTHER" id="PTHR43775">
    <property type="entry name" value="FATTY ACID SYNTHASE"/>
    <property type="match status" value="1"/>
</dbReference>
<sequence length="2268" mass="241041">MACRYPGGVNTPDLLWDLVGGGKDAVGDFPGNRDWHTEDLYDPSFVRQGGFLHDADTFDAAFFGIRPAEAIAMDPQQRVLLQTAWEAIERAGILPSSLKGSQTGVFVGVMPNEYGMPLWKWQDETAGFMGTGTSPSVASGRISYLLGLEGPALTIDTACSSSGTAIHTAVRSLRSGETDLALAGGCTVLAGPGMFVDYAKKGALSPDGRCRTFSDTANGTVWAEGAGVLVLEPLSKAKRLGRRVLGVIKGTAVNQDGASNGLTAPSGKAQVKVIQRALADARLAPQDIQLVEAHGTATKLGDPIEANAIQATYGQGRGEEPVWIGSFKSNIGHSMAAAGVGGVIKCLMAMRARTMPKTLHVEELNAHVDWSSSVGVLRESRPWPAPYDGVRRCAVSSFGVSGTNSHVILESWEEAEETQAEQTTQPAEDTAAPHTLKLAAKTPSAVRAYAAALADELACGDAPVAAFAQACATQREDFDHRAVAIGTGRAELADALRAFAAGTEEPSVVHGEARRIRRPVFVFPGQGSQWDEMAVRLLRESDVFRLRVEECAGAFKPYLDFDLMDVLSGADQETDRDRTDVVQPLIFTMMLGLAALWRSVGVEPAAVVGHSQGEVAAACLSGALSLDAAARVVTCRSRILEERGRGGMVAVAVGPQEALSLAGEVDAQLVVAATNGPGFVILSGDDEPGIQALLDLCEDRGTYARRVPAKCASHSPVMAELEDVVLGGLDGLHTAVSDMPMFSTVEGRQIHSQDLTAAYWYRNLREQVRFAETIEEMVSHGYDAFVELSPHPVLLGPLQRILEHVGSDAPVCATLRRDQGGYERFLTAAAEAYVQGHAIDWRMLHGAHWPQRRAGAELPTYPFEGRRFWLPARPDVTAVASPRTAAARSTARLMDGGHPFIDSVIETADGSVVLSGRLSIRSHPWLMDHAVEDTALLPGTAFAELMISAGGELGCEALDELLLRDPLPLPMDGAPVDVQISVRQPDTQGVRSAAVFSRPAGEAAWRHHADGLLTRPGTPEPAASVDLTAPAGAAPLDAAGLYPLLRGMGYGYGDAFQGVREGAHQGDWVRSRVVLPDSARVNHRGFAAHPALVDAALHAAVACGLLGESRAGNIAVPFLFNGVRAYDSHGAGECWALARRVAPDAITLTLADDEGRVLLSVDRMVVRGLALPGARPDLDAAALYATEWTEVAGDPGDERRLCVVGGDGRLASVLRDTARGGITMATLDEAAIVLRGLPGPWQVVLPAPAVGPEDGHEEQVHGSAAWALAAIQRWLHTEDLAERVLMTFVTEGSIAVPGDDAHPLGSSAVWGVVRSAQTEHPGQFRVLDLDAAALDEPEAAAAALARTEPQLAVRGDRVLRPYLWPVATLAEASPDIGGGTVVITGGTGTIGRAVARHLVTRWNVRSLALLSRSGPDAPGMGELTAELEALGATVRVVRADVSDAESVRTALARLRAERPLAGVVHAAGVLDDAIVSNMTPDQLHKVLRSKVDSALHLDAATREDELRFFTLFSSLYGVLGGPAQANYAGANTFLDQFAQWRRAQGRPANSVAWGLWGEATGMTGHLGEGDLLRLRRNGVAPFDVAEGLALFDGALADGTVALVAARLAVADASRNGTVEGPFLLAELAQTLTKSGGSTPRAAAPAPAHRPSASPATATATAQSAQEVADNRLDEAADVLALLQSPDASHDQRVMGALTLVKECVAGLLGLEPRRVDAQKSFYEMGFDSLTSMELRVRLGRRLDTRLGATVVFDHPTPEALAAHVVERLGGGTDSPDDDAEAAPGRAEPRGSAAPRHADGIAPQGAVPGHGDDSGAAPGPAAATESEPPLSDSAPFPLTKLQEAYLAGRAGDFELGNVSTYLYVEVDLVRFDVRAAERALNRLVRRHAMLRAVFDPEAGTQRVLGSVPRLSIPVEDLTRLAEAERRQRLAEIHDELKAQTFGVSCWPLFVVRATRIDDAVTRLHVGIDVLISDGGSSALLFEEWAELYEAPDRELPEPGASYEEYVVRLREQAASEETEPSRTYWRERLESLPPAPELPLAVRLADVSEPVFTNRFMRIETPEWEQFKRNSAAAGLTASGAVLAAYCQVLAAWSKTADFTVNCLVSHRNAVPDLDMAKVVGNFSATSLLEVHVDQAAPFRDVARQIQRQLLCDMEHTAYTGLDVLRDLGRLDAGAGRARMPVVFNSTIGGAPTKAGAQAGPVGQLCRMGVRGTPVWSGVRTPQVILDHTAFEENGGLILNWDVVEDVFPAGVVDAMFAAYERLIRELCR</sequence>
<dbReference type="SMART" id="SM00827">
    <property type="entry name" value="PKS_AT"/>
    <property type="match status" value="1"/>
</dbReference>
<dbReference type="InterPro" id="IPR049900">
    <property type="entry name" value="PKS_mFAS_DH"/>
</dbReference>
<feature type="domain" description="PKS/mFAS DH" evidence="14">
    <location>
        <begin position="898"/>
        <end position="1175"/>
    </location>
</feature>
<organism evidence="15 16">
    <name type="scientific">Streptomyces hawaiiensis</name>
    <dbReference type="NCBI Taxonomy" id="67305"/>
    <lineage>
        <taxon>Bacteria</taxon>
        <taxon>Bacillati</taxon>
        <taxon>Actinomycetota</taxon>
        <taxon>Actinomycetes</taxon>
        <taxon>Kitasatosporales</taxon>
        <taxon>Streptomycetaceae</taxon>
        <taxon>Streptomyces</taxon>
    </lineage>
</organism>
<gene>
    <name evidence="15" type="ORF">CEB94_37155</name>
</gene>
<evidence type="ECO:0000256" key="4">
    <source>
        <dbReference type="ARBA" id="ARBA00022553"/>
    </source>
</evidence>
<dbReference type="KEGG" id="shaw:CEB94_37155"/>
<dbReference type="InterPro" id="IPR057737">
    <property type="entry name" value="Condensation_MtbB-like"/>
</dbReference>
<dbReference type="InterPro" id="IPR057326">
    <property type="entry name" value="KR_dom"/>
</dbReference>
<dbReference type="InterPro" id="IPR032821">
    <property type="entry name" value="PKS_assoc"/>
</dbReference>
<dbReference type="FunFam" id="3.30.559.10:FF:000023">
    <property type="entry name" value="Non-ribosomal peptide synthetase"/>
    <property type="match status" value="1"/>
</dbReference>
<dbReference type="Pfam" id="PF16197">
    <property type="entry name" value="KAsynt_C_assoc"/>
    <property type="match status" value="1"/>
</dbReference>
<dbReference type="EMBL" id="CP021978">
    <property type="protein sequence ID" value="QCD60969.1"/>
    <property type="molecule type" value="Genomic_DNA"/>
</dbReference>
<dbReference type="Gene3D" id="3.40.50.720">
    <property type="entry name" value="NAD(P)-binding Rossmann-like Domain"/>
    <property type="match status" value="1"/>
</dbReference>
<dbReference type="SUPFAM" id="SSF53901">
    <property type="entry name" value="Thiolase-like"/>
    <property type="match status" value="1"/>
</dbReference>
<dbReference type="PROSITE" id="PS00012">
    <property type="entry name" value="PHOSPHOPANTETHEINE"/>
    <property type="match status" value="1"/>
</dbReference>
<dbReference type="InterPro" id="IPR014030">
    <property type="entry name" value="Ketoacyl_synth_N"/>
</dbReference>
<dbReference type="Pfam" id="PF00698">
    <property type="entry name" value="Acyl_transf_1"/>
    <property type="match status" value="1"/>
</dbReference>
<dbReference type="InterPro" id="IPR016039">
    <property type="entry name" value="Thiolase-like"/>
</dbReference>
<feature type="region of interest" description="Disordered" evidence="11">
    <location>
        <begin position="1768"/>
        <end position="1835"/>
    </location>
</feature>
<dbReference type="InterPro" id="IPR042104">
    <property type="entry name" value="PKS_dehydratase_sf"/>
</dbReference>
<dbReference type="InterPro" id="IPR020806">
    <property type="entry name" value="PKS_PP-bd"/>
</dbReference>
<feature type="compositionally biased region" description="Low complexity" evidence="11">
    <location>
        <begin position="1637"/>
        <end position="1665"/>
    </location>
</feature>
<keyword evidence="9" id="KW-0012">Acyltransferase</keyword>
<dbReference type="Gene3D" id="1.10.1200.10">
    <property type="entry name" value="ACP-like"/>
    <property type="match status" value="1"/>
</dbReference>
<dbReference type="InterPro" id="IPR001242">
    <property type="entry name" value="Condensation_dom"/>
</dbReference>
<dbReference type="InterPro" id="IPR055123">
    <property type="entry name" value="SpnB-like_Rossmann"/>
</dbReference>
<dbReference type="PROSITE" id="PS50075">
    <property type="entry name" value="CARRIER"/>
    <property type="match status" value="1"/>
</dbReference>
<dbReference type="Pfam" id="PF02801">
    <property type="entry name" value="Ketoacyl-synt_C"/>
    <property type="match status" value="1"/>
</dbReference>
<evidence type="ECO:0000256" key="3">
    <source>
        <dbReference type="ARBA" id="ARBA00022450"/>
    </source>
</evidence>
<dbReference type="Pfam" id="PF21089">
    <property type="entry name" value="PKS_DH_N"/>
    <property type="match status" value="1"/>
</dbReference>
<dbReference type="InterPro" id="IPR049552">
    <property type="entry name" value="PKS_DH_N"/>
</dbReference>
<keyword evidence="16" id="KW-1185">Reference proteome</keyword>
<keyword evidence="6" id="KW-0808">Transferase</keyword>
<dbReference type="InterPro" id="IPR016035">
    <property type="entry name" value="Acyl_Trfase/lysoPLipase"/>
</dbReference>
<dbReference type="SUPFAM" id="SSF51735">
    <property type="entry name" value="NAD(P)-binding Rossmann-fold domains"/>
    <property type="match status" value="2"/>
</dbReference>
<dbReference type="GO" id="GO:0006633">
    <property type="term" value="P:fatty acid biosynthetic process"/>
    <property type="evidence" value="ECO:0007669"/>
    <property type="project" value="InterPro"/>
</dbReference>
<dbReference type="Gene3D" id="3.40.47.10">
    <property type="match status" value="1"/>
</dbReference>
<reference evidence="15 16" key="1">
    <citation type="submission" date="2017-06" db="EMBL/GenBank/DDBJ databases">
        <title>Complete Genome Sequence of Streptomyces hawaiiensis NRRL 15010 and insights into acyldepsipeptides biosynthesis.</title>
        <authorList>
            <person name="Mariita R.M."/>
            <person name="Sello J.K."/>
        </authorList>
    </citation>
    <scope>NUCLEOTIDE SEQUENCE [LARGE SCALE GENOMIC DNA]</scope>
    <source>
        <strain evidence="15 16">ATCC 12236</strain>
    </source>
</reference>
<dbReference type="PROSITE" id="PS00606">
    <property type="entry name" value="KS3_1"/>
    <property type="match status" value="1"/>
</dbReference>
<dbReference type="SUPFAM" id="SSF52777">
    <property type="entry name" value="CoA-dependent acyltransferases"/>
    <property type="match status" value="2"/>
</dbReference>
<dbReference type="InterPro" id="IPR036291">
    <property type="entry name" value="NAD(P)-bd_dom_sf"/>
</dbReference>
<dbReference type="Pfam" id="PF08659">
    <property type="entry name" value="KR"/>
    <property type="match status" value="1"/>
</dbReference>
<evidence type="ECO:0000259" key="12">
    <source>
        <dbReference type="PROSITE" id="PS50075"/>
    </source>
</evidence>
<dbReference type="Proteomes" id="UP000495940">
    <property type="component" value="Chromosome"/>
</dbReference>
<dbReference type="PROSITE" id="PS52004">
    <property type="entry name" value="KS3_2"/>
    <property type="match status" value="1"/>
</dbReference>
<dbReference type="Gene3D" id="3.30.559.30">
    <property type="entry name" value="Nonribosomal peptide synthetase, condensation domain"/>
    <property type="match status" value="1"/>
</dbReference>
<dbReference type="PANTHER" id="PTHR43775:SF51">
    <property type="entry name" value="INACTIVE PHENOLPHTHIOCEROL SYNTHESIS POLYKETIDE SYNTHASE TYPE I PKS1-RELATED"/>
    <property type="match status" value="1"/>
</dbReference>
<proteinExistence type="predicted"/>
<evidence type="ECO:0000313" key="15">
    <source>
        <dbReference type="EMBL" id="QCD60969.1"/>
    </source>
</evidence>
<dbReference type="SMART" id="SM00825">
    <property type="entry name" value="PKS_KS"/>
    <property type="match status" value="1"/>
</dbReference>
<dbReference type="Pfam" id="PF00109">
    <property type="entry name" value="ketoacyl-synt"/>
    <property type="match status" value="1"/>
</dbReference>
<dbReference type="InterPro" id="IPR006162">
    <property type="entry name" value="Ppantetheine_attach_site"/>
</dbReference>
<dbReference type="InterPro" id="IPR014043">
    <property type="entry name" value="Acyl_transferase_dom"/>
</dbReference>
<keyword evidence="8" id="KW-0511">Multifunctional enzyme</keyword>
<dbReference type="InterPro" id="IPR023213">
    <property type="entry name" value="CAT-like_dom_sf"/>
</dbReference>
<dbReference type="Gene3D" id="3.30.70.3290">
    <property type="match status" value="1"/>
</dbReference>
<dbReference type="SUPFAM" id="SSF47336">
    <property type="entry name" value="ACP-like"/>
    <property type="match status" value="1"/>
</dbReference>
<dbReference type="InterPro" id="IPR013968">
    <property type="entry name" value="PKS_KR"/>
</dbReference>
<dbReference type="InterPro" id="IPR001227">
    <property type="entry name" value="Ac_transferase_dom_sf"/>
</dbReference>
<evidence type="ECO:0000313" key="16">
    <source>
        <dbReference type="Proteomes" id="UP000495940"/>
    </source>
</evidence>
<feature type="compositionally biased region" description="Low complexity" evidence="11">
    <location>
        <begin position="1813"/>
        <end position="1828"/>
    </location>
</feature>
<dbReference type="SMR" id="A0A6G5RSY9"/>
<evidence type="ECO:0000256" key="11">
    <source>
        <dbReference type="SAM" id="MobiDB-lite"/>
    </source>
</evidence>
<dbReference type="CDD" id="cd19535">
    <property type="entry name" value="Cyc_NRPS"/>
    <property type="match status" value="1"/>
</dbReference>
<dbReference type="Pfam" id="PF14765">
    <property type="entry name" value="PS-DH"/>
    <property type="match status" value="1"/>
</dbReference>
<evidence type="ECO:0000256" key="7">
    <source>
        <dbReference type="ARBA" id="ARBA00023194"/>
    </source>
</evidence>
<dbReference type="InterPro" id="IPR014031">
    <property type="entry name" value="Ketoacyl_synth_C"/>
</dbReference>
<comment type="cofactor">
    <cofactor evidence="1">
        <name>pantetheine 4'-phosphate</name>
        <dbReference type="ChEBI" id="CHEBI:47942"/>
    </cofactor>
</comment>
<evidence type="ECO:0000256" key="9">
    <source>
        <dbReference type="ARBA" id="ARBA00023315"/>
    </source>
</evidence>
<dbReference type="InterPro" id="IPR036736">
    <property type="entry name" value="ACP-like_sf"/>
</dbReference>
<dbReference type="SUPFAM" id="SSF55048">
    <property type="entry name" value="Probable ACP-binding domain of malonyl-CoA ACP transacylase"/>
    <property type="match status" value="1"/>
</dbReference>
<keyword evidence="5" id="KW-0436">Ligase</keyword>
<dbReference type="FunFam" id="3.40.47.10:FF:000019">
    <property type="entry name" value="Polyketide synthase type I"/>
    <property type="match status" value="1"/>
</dbReference>
<dbReference type="Gene3D" id="3.10.129.110">
    <property type="entry name" value="Polyketide synthase dehydratase"/>
    <property type="match status" value="1"/>
</dbReference>
<evidence type="ECO:0000256" key="2">
    <source>
        <dbReference type="ARBA" id="ARBA00004792"/>
    </source>
</evidence>
<dbReference type="Gene3D" id="3.40.366.10">
    <property type="entry name" value="Malonyl-Coenzyme A Acyl Carrier Protein, domain 2"/>
    <property type="match status" value="1"/>
</dbReference>
<dbReference type="InterPro" id="IPR009081">
    <property type="entry name" value="PP-bd_ACP"/>
</dbReference>
<evidence type="ECO:0000256" key="6">
    <source>
        <dbReference type="ARBA" id="ARBA00022679"/>
    </source>
</evidence>
<evidence type="ECO:0000256" key="10">
    <source>
        <dbReference type="PROSITE-ProRule" id="PRU01363"/>
    </source>
</evidence>
<keyword evidence="3" id="KW-0596">Phosphopantetheine</keyword>
<dbReference type="SMART" id="SM00826">
    <property type="entry name" value="PKS_DH"/>
    <property type="match status" value="1"/>
</dbReference>
<dbReference type="Pfam" id="PF22953">
    <property type="entry name" value="SpnB_Rossmann"/>
    <property type="match status" value="1"/>
</dbReference>
<comment type="pathway">
    <text evidence="2">Antibiotic biosynthesis.</text>
</comment>
<evidence type="ECO:0000259" key="13">
    <source>
        <dbReference type="PROSITE" id="PS52004"/>
    </source>
</evidence>
<evidence type="ECO:0000259" key="14">
    <source>
        <dbReference type="PROSITE" id="PS52019"/>
    </source>
</evidence>
<accession>A0A6G5RSY9</accession>
<dbReference type="InterPro" id="IPR020807">
    <property type="entry name" value="PKS_DH"/>
</dbReference>
<dbReference type="InterPro" id="IPR049551">
    <property type="entry name" value="PKS_DH_C"/>
</dbReference>
<feature type="region of interest" description="Disordered" evidence="11">
    <location>
        <begin position="1634"/>
        <end position="1665"/>
    </location>
</feature>
<dbReference type="CDD" id="cd00833">
    <property type="entry name" value="PKS"/>
    <property type="match status" value="1"/>
</dbReference>
<feature type="domain" description="Ketosynthase family 3 (KS3)" evidence="13">
    <location>
        <begin position="1"/>
        <end position="411"/>
    </location>
</feature>
<feature type="domain" description="Carrier" evidence="12">
    <location>
        <begin position="1694"/>
        <end position="1768"/>
    </location>
</feature>
<feature type="region of interest" description="N-terminal hotdog fold" evidence="10">
    <location>
        <begin position="898"/>
        <end position="1020"/>
    </location>
</feature>